<evidence type="ECO:0000256" key="3">
    <source>
        <dbReference type="ARBA" id="ARBA00023002"/>
    </source>
</evidence>
<keyword evidence="15" id="KW-1185">Reference proteome</keyword>
<dbReference type="EC" id="1.1.1.94" evidence="11"/>
<dbReference type="Pfam" id="PF01210">
    <property type="entry name" value="NAD_Gly3P_dh_N"/>
    <property type="match status" value="1"/>
</dbReference>
<dbReference type="Gene3D" id="1.10.1040.10">
    <property type="entry name" value="N-(1-d-carboxylethyl)-l-norvaline Dehydrogenase, domain 2"/>
    <property type="match status" value="1"/>
</dbReference>
<evidence type="ECO:0000256" key="10">
    <source>
        <dbReference type="RuleBase" id="RU000437"/>
    </source>
</evidence>
<comment type="catalytic activity">
    <reaction evidence="11">
        <text>sn-glycerol 3-phosphate + NADP(+) = dihydroxyacetone phosphate + NADPH + H(+)</text>
        <dbReference type="Rhea" id="RHEA:11096"/>
        <dbReference type="ChEBI" id="CHEBI:15378"/>
        <dbReference type="ChEBI" id="CHEBI:57597"/>
        <dbReference type="ChEBI" id="CHEBI:57642"/>
        <dbReference type="ChEBI" id="CHEBI:57783"/>
        <dbReference type="ChEBI" id="CHEBI:58349"/>
        <dbReference type="EC" id="1.1.1.94"/>
    </reaction>
</comment>
<proteinExistence type="inferred from homology"/>
<dbReference type="PRINTS" id="PR00077">
    <property type="entry name" value="GPDHDRGNASE"/>
</dbReference>
<organism evidence="14 15">
    <name type="scientific">Flammeovirga pectinis</name>
    <dbReference type="NCBI Taxonomy" id="2494373"/>
    <lineage>
        <taxon>Bacteria</taxon>
        <taxon>Pseudomonadati</taxon>
        <taxon>Bacteroidota</taxon>
        <taxon>Cytophagia</taxon>
        <taxon>Cytophagales</taxon>
        <taxon>Flammeovirgaceae</taxon>
        <taxon>Flammeovirga</taxon>
    </lineage>
</organism>
<dbReference type="KEGG" id="fll:EI427_09550"/>
<evidence type="ECO:0000259" key="13">
    <source>
        <dbReference type="Pfam" id="PF07479"/>
    </source>
</evidence>
<evidence type="ECO:0000256" key="4">
    <source>
        <dbReference type="ARBA" id="ARBA00023098"/>
    </source>
</evidence>
<dbReference type="EMBL" id="CP034562">
    <property type="protein sequence ID" value="AZQ64566.1"/>
    <property type="molecule type" value="Genomic_DNA"/>
</dbReference>
<evidence type="ECO:0000259" key="12">
    <source>
        <dbReference type="Pfam" id="PF01210"/>
    </source>
</evidence>
<evidence type="ECO:0000256" key="11">
    <source>
        <dbReference type="RuleBase" id="RU000439"/>
    </source>
</evidence>
<keyword evidence="4" id="KW-0443">Lipid metabolism</keyword>
<dbReference type="SUPFAM" id="SSF48179">
    <property type="entry name" value="6-phosphogluconate dehydrogenase C-terminal domain-like"/>
    <property type="match status" value="1"/>
</dbReference>
<feature type="binding site" evidence="8">
    <location>
        <position position="108"/>
    </location>
    <ligand>
        <name>substrate</name>
    </ligand>
</feature>
<keyword evidence="5" id="KW-0594">Phospholipid biosynthesis</keyword>
<dbReference type="OrthoDB" id="9812273at2"/>
<dbReference type="InterPro" id="IPR036291">
    <property type="entry name" value="NAD(P)-bd_dom_sf"/>
</dbReference>
<dbReference type="GO" id="GO:0141153">
    <property type="term" value="F:glycerol-3-phosphate dehydrogenase (NADP+) activity"/>
    <property type="evidence" value="ECO:0007669"/>
    <property type="project" value="RHEA"/>
</dbReference>
<dbReference type="NCBIfam" id="NF000942">
    <property type="entry name" value="PRK00094.1-4"/>
    <property type="match status" value="1"/>
</dbReference>
<feature type="binding site" evidence="9">
    <location>
        <position position="257"/>
    </location>
    <ligand>
        <name>NAD(+)</name>
        <dbReference type="ChEBI" id="CHEBI:57540"/>
    </ligand>
</feature>
<feature type="domain" description="Glycerol-3-phosphate dehydrogenase NAD-dependent C-terminal" evidence="13">
    <location>
        <begin position="182"/>
        <end position="320"/>
    </location>
</feature>
<dbReference type="InterPro" id="IPR006168">
    <property type="entry name" value="G3P_DH_NAD-dep"/>
</dbReference>
<keyword evidence="9 10" id="KW-0520">NAD</keyword>
<evidence type="ECO:0000256" key="7">
    <source>
        <dbReference type="PIRSR" id="PIRSR000114-1"/>
    </source>
</evidence>
<dbReference type="Pfam" id="PF07479">
    <property type="entry name" value="NAD_Gly3P_dh_C"/>
    <property type="match status" value="1"/>
</dbReference>
<feature type="binding site" evidence="8">
    <location>
        <begin position="257"/>
        <end position="258"/>
    </location>
    <ligand>
        <name>substrate</name>
    </ligand>
</feature>
<accession>A0A3Q9FTZ6</accession>
<dbReference type="AlphaFoldDB" id="A0A3Q9FTZ6"/>
<dbReference type="PROSITE" id="PS00957">
    <property type="entry name" value="NAD_G3PDH"/>
    <property type="match status" value="1"/>
</dbReference>
<feature type="active site" description="Proton acceptor" evidence="7">
    <location>
        <position position="193"/>
    </location>
</feature>
<keyword evidence="2" id="KW-0444">Lipid biosynthesis</keyword>
<evidence type="ECO:0000313" key="15">
    <source>
        <dbReference type="Proteomes" id="UP000267268"/>
    </source>
</evidence>
<evidence type="ECO:0000256" key="5">
    <source>
        <dbReference type="ARBA" id="ARBA00023209"/>
    </source>
</evidence>
<reference evidence="14 15" key="1">
    <citation type="submission" date="2018-12" db="EMBL/GenBank/DDBJ databases">
        <title>Flammeovirga pectinis sp. nov., isolated from the gut of the Korean scallop, Patinopecten yessoensis.</title>
        <authorList>
            <person name="Bae J.-W."/>
            <person name="Jeong Y.-S."/>
            <person name="Kang W."/>
        </authorList>
    </citation>
    <scope>NUCLEOTIDE SEQUENCE [LARGE SCALE GENOMIC DNA]</scope>
    <source>
        <strain evidence="14 15">L12M1</strain>
    </source>
</reference>
<evidence type="ECO:0000256" key="8">
    <source>
        <dbReference type="PIRSR" id="PIRSR000114-2"/>
    </source>
</evidence>
<evidence type="ECO:0000256" key="9">
    <source>
        <dbReference type="PIRSR" id="PIRSR000114-3"/>
    </source>
</evidence>
<dbReference type="GO" id="GO:0005975">
    <property type="term" value="P:carbohydrate metabolic process"/>
    <property type="evidence" value="ECO:0007669"/>
    <property type="project" value="InterPro"/>
</dbReference>
<dbReference type="InterPro" id="IPR006109">
    <property type="entry name" value="G3P_DH_NAD-dep_C"/>
</dbReference>
<dbReference type="Proteomes" id="UP000267268">
    <property type="component" value="Chromosome 1"/>
</dbReference>
<dbReference type="PIRSF" id="PIRSF000114">
    <property type="entry name" value="Glycerol-3-P_dh"/>
    <property type="match status" value="1"/>
</dbReference>
<evidence type="ECO:0000256" key="6">
    <source>
        <dbReference type="ARBA" id="ARBA00023264"/>
    </source>
</evidence>
<keyword evidence="6" id="KW-1208">Phospholipid metabolism</keyword>
<feature type="binding site" evidence="9">
    <location>
        <position position="85"/>
    </location>
    <ligand>
        <name>NAD(+)</name>
        <dbReference type="ChEBI" id="CHEBI:57540"/>
    </ligand>
</feature>
<dbReference type="GO" id="GO:0046168">
    <property type="term" value="P:glycerol-3-phosphate catabolic process"/>
    <property type="evidence" value="ECO:0007669"/>
    <property type="project" value="InterPro"/>
</dbReference>
<feature type="domain" description="Glycerol-3-phosphate dehydrogenase NAD-dependent N-terminal" evidence="12">
    <location>
        <begin position="3"/>
        <end position="160"/>
    </location>
</feature>
<dbReference type="NCBIfam" id="NF000940">
    <property type="entry name" value="PRK00094.1-2"/>
    <property type="match status" value="1"/>
</dbReference>
<comment type="similarity">
    <text evidence="1 10">Belongs to the NAD-dependent glycerol-3-phosphate dehydrogenase family.</text>
</comment>
<protein>
    <recommendedName>
        <fullName evidence="11">Glycerol-3-phosphate dehydrogenase</fullName>
        <ecNumber evidence="11">1.1.1.94</ecNumber>
    </recommendedName>
</protein>
<sequence>MSKIAVIGGGSWATALVKILSDGGSSTLHWWIRNQSDIDHIKQYHSNPRYLPSAKISTDKVIPFNNIKDAIKGANCILLAVPAAFVLDAIKDLTPEDFKDKYVISAIKGLIPDQHILVTEHIERNFGVHHKKVAVIGGPCHAEEVAMEKQAYLTIASGSKRFGTALADAMSNRYIKTSSIRDIYGVEYSAVMKNIVAISCGIAHGLGYGDNFQAVLVSNAMQEVQYFLKAAYHIKRNLLGTAYLGDMLVTSYSQFSRNRTFGNMIGHGYSVKAAQLEMQMVAEGYYAVKSIFEIAKRLNIENDLPITRAVYNILYERISPIIEFRILKEQLN</sequence>
<dbReference type="Gene3D" id="3.40.50.720">
    <property type="entry name" value="NAD(P)-binding Rossmann-like Domain"/>
    <property type="match status" value="1"/>
</dbReference>
<name>A0A3Q9FTZ6_9BACT</name>
<feature type="binding site" evidence="9">
    <location>
        <position position="142"/>
    </location>
    <ligand>
        <name>NAD(+)</name>
        <dbReference type="ChEBI" id="CHEBI:57540"/>
    </ligand>
</feature>
<dbReference type="GO" id="GO:0008654">
    <property type="term" value="P:phospholipid biosynthetic process"/>
    <property type="evidence" value="ECO:0007669"/>
    <property type="project" value="UniProtKB-KW"/>
</dbReference>
<dbReference type="InterPro" id="IPR008927">
    <property type="entry name" value="6-PGluconate_DH-like_C_sf"/>
</dbReference>
<dbReference type="GO" id="GO:0005829">
    <property type="term" value="C:cytosol"/>
    <property type="evidence" value="ECO:0007669"/>
    <property type="project" value="TreeGrafter"/>
</dbReference>
<keyword evidence="3 10" id="KW-0560">Oxidoreductase</keyword>
<dbReference type="GO" id="GO:0051287">
    <property type="term" value="F:NAD binding"/>
    <property type="evidence" value="ECO:0007669"/>
    <property type="project" value="InterPro"/>
</dbReference>
<dbReference type="SUPFAM" id="SSF51735">
    <property type="entry name" value="NAD(P)-binding Rossmann-fold domains"/>
    <property type="match status" value="1"/>
</dbReference>
<dbReference type="PANTHER" id="PTHR11728:SF1">
    <property type="entry name" value="GLYCEROL-3-PHOSPHATE DEHYDROGENASE [NAD(+)] 2, CHLOROPLASTIC"/>
    <property type="match status" value="1"/>
</dbReference>
<dbReference type="InterPro" id="IPR013328">
    <property type="entry name" value="6PGD_dom2"/>
</dbReference>
<dbReference type="InterPro" id="IPR011128">
    <property type="entry name" value="G3P_DH_NAD-dep_N"/>
</dbReference>
<evidence type="ECO:0000313" key="14">
    <source>
        <dbReference type="EMBL" id="AZQ64566.1"/>
    </source>
</evidence>
<evidence type="ECO:0000256" key="1">
    <source>
        <dbReference type="ARBA" id="ARBA00011009"/>
    </source>
</evidence>
<dbReference type="PANTHER" id="PTHR11728">
    <property type="entry name" value="GLYCEROL-3-PHOSPHATE DEHYDROGENASE"/>
    <property type="match status" value="1"/>
</dbReference>
<evidence type="ECO:0000256" key="2">
    <source>
        <dbReference type="ARBA" id="ARBA00022516"/>
    </source>
</evidence>
<gene>
    <name evidence="14" type="ORF">EI427_09550</name>
</gene>